<proteinExistence type="predicted"/>
<gene>
    <name evidence="1" type="ORF">LCGC14_2015770</name>
</gene>
<name>A0A0F9HCD0_9ZZZZ</name>
<protein>
    <recommendedName>
        <fullName evidence="2">Apea-like HEPN domain-containing protein</fullName>
    </recommendedName>
</protein>
<dbReference type="AlphaFoldDB" id="A0A0F9HCD0"/>
<reference evidence="1" key="1">
    <citation type="journal article" date="2015" name="Nature">
        <title>Complex archaea that bridge the gap between prokaryotes and eukaryotes.</title>
        <authorList>
            <person name="Spang A."/>
            <person name="Saw J.H."/>
            <person name="Jorgensen S.L."/>
            <person name="Zaremba-Niedzwiedzka K."/>
            <person name="Martijn J."/>
            <person name="Lind A.E."/>
            <person name="van Eijk R."/>
            <person name="Schleper C."/>
            <person name="Guy L."/>
            <person name="Ettema T.J."/>
        </authorList>
    </citation>
    <scope>NUCLEOTIDE SEQUENCE</scope>
</reference>
<accession>A0A0F9HCD0</accession>
<evidence type="ECO:0008006" key="2">
    <source>
        <dbReference type="Google" id="ProtNLM"/>
    </source>
</evidence>
<sequence>MIYGKKKYFSPSYSVYKMQKKVLPHPILLCKAFRERIYEYYIKPAKKVTAFAQGVLCSTLIDFLAKILYPKMRVGDRIKEFLEKKISFSKENAKSFYDYVRNGLIHEGRVKCGCYLDNEIEDTVQIIEGVLKFNPDIILKEVEIWLKNYLEKVAKGEETYQILREIIEKIILSEDLRAIEKRHNGVMFPC</sequence>
<organism evidence="1">
    <name type="scientific">marine sediment metagenome</name>
    <dbReference type="NCBI Taxonomy" id="412755"/>
    <lineage>
        <taxon>unclassified sequences</taxon>
        <taxon>metagenomes</taxon>
        <taxon>ecological metagenomes</taxon>
    </lineage>
</organism>
<dbReference type="EMBL" id="LAZR01023199">
    <property type="protein sequence ID" value="KKL79345.1"/>
    <property type="molecule type" value="Genomic_DNA"/>
</dbReference>
<comment type="caution">
    <text evidence="1">The sequence shown here is derived from an EMBL/GenBank/DDBJ whole genome shotgun (WGS) entry which is preliminary data.</text>
</comment>
<evidence type="ECO:0000313" key="1">
    <source>
        <dbReference type="EMBL" id="KKL79345.1"/>
    </source>
</evidence>